<dbReference type="GO" id="GO:0034315">
    <property type="term" value="P:regulation of Arp2/3 complex-mediated actin nucleation"/>
    <property type="evidence" value="ECO:0007669"/>
    <property type="project" value="TreeGrafter"/>
</dbReference>
<dbReference type="KEGG" id="dfa:DFA_00980"/>
<dbReference type="InterPro" id="IPR051279">
    <property type="entry name" value="PP1-Reg/Actin-Interact_Protein"/>
</dbReference>
<name>F4PUT6_CACFS</name>
<evidence type="ECO:0000313" key="1">
    <source>
        <dbReference type="EMBL" id="EGG21105.1"/>
    </source>
</evidence>
<dbReference type="RefSeq" id="XP_004358955.1">
    <property type="nucleotide sequence ID" value="XM_004358898.1"/>
</dbReference>
<proteinExistence type="predicted"/>
<organism evidence="1 2">
    <name type="scientific">Cavenderia fasciculata</name>
    <name type="common">Slime mold</name>
    <name type="synonym">Dictyostelium fasciculatum</name>
    <dbReference type="NCBI Taxonomy" id="261658"/>
    <lineage>
        <taxon>Eukaryota</taxon>
        <taxon>Amoebozoa</taxon>
        <taxon>Evosea</taxon>
        <taxon>Eumycetozoa</taxon>
        <taxon>Dictyostelia</taxon>
        <taxon>Acytosteliales</taxon>
        <taxon>Cavenderiaceae</taxon>
        <taxon>Cavenderia</taxon>
    </lineage>
</organism>
<dbReference type="Proteomes" id="UP000007797">
    <property type="component" value="Unassembled WGS sequence"/>
</dbReference>
<dbReference type="PANTHER" id="PTHR24112:SF28">
    <property type="entry name" value="LEUCINE-RICH REPEAT-CONTAINING PROTEIN-RELATED"/>
    <property type="match status" value="1"/>
</dbReference>
<keyword evidence="2" id="KW-1185">Reference proteome</keyword>
<evidence type="ECO:0000313" key="2">
    <source>
        <dbReference type="Proteomes" id="UP000007797"/>
    </source>
</evidence>
<dbReference type="AlphaFoldDB" id="F4PUT6"/>
<dbReference type="SUPFAM" id="SSF52047">
    <property type="entry name" value="RNI-like"/>
    <property type="match status" value="2"/>
</dbReference>
<protein>
    <submittedName>
        <fullName evidence="1">Leucine-rich repeat-containing protein</fullName>
    </submittedName>
</protein>
<dbReference type="STRING" id="1054147.F4PUT6"/>
<dbReference type="Pfam" id="PF13516">
    <property type="entry name" value="LRR_6"/>
    <property type="match status" value="3"/>
</dbReference>
<dbReference type="GeneID" id="14873283"/>
<sequence>MSSSPPLSIEITEADQLYINEQLEPLGGLFGEEIAFQGVVETNKDDKDMSLVQRIIVVSRYKTILIKKFKGSKSLKKTIFHYDLVEINEPQVGGPVSSQDSIEIKFKDQDSKSIQTLYVKAPDRKAETIFVKSIAYMTFNISRGFPSHLLLKINLPKNRYQPFQFNHELGSDGKGIAEQYIAHSHYYKTKATLDYLRHLETLYLTYYPELDISQIPGVNASSSLGFNLYTAILCLRHNTFIKSLKICKVPHINVVSSVGEMLLSNSSISELRLSNLLTEQSFAPLGVALSQNQNMALQVLDLSDNLMSYESINSLCDGLSHFKHSLVELNLSKCNIPPKGIYLLFQAFERNFSLSLTLERLKLSNNRFQDTGSSAFAAWLSKSRGHNQLRELSLSQCQLNFNIISAPLRVLEVERLDLSKNKINLGAARLLATEALESLGALKYLNLSSCALYSESIHIIMIALSKNKRLAPASLTLDISENSFAAKTANRLTPFLPDCSFLGGLDISGNRFNTRNLLDIFTSLSSININALNVGYNPINSTDDVFIGGVLDFINKHSSLSKLGIGTTRGYAHSLHPIIQCLYNNKSIVTLDITGNEMNDHGACLLADCLRVNKTIQKILVAGNKFTAVGWHSISSPLIYYRNTTITSLELPAAHVPVFTSDTNLQPLIPEKRDQLEKLFEQIRFHLALNRNKVPASSRFAYLPSADPPLYVKAAAKVPEHLDTLQTSTTTPTSKLTALSWNEDDSKYKDQSDRDEVDD</sequence>
<dbReference type="GO" id="GO:0030027">
    <property type="term" value="C:lamellipodium"/>
    <property type="evidence" value="ECO:0007669"/>
    <property type="project" value="TreeGrafter"/>
</dbReference>
<dbReference type="PANTHER" id="PTHR24112">
    <property type="entry name" value="LEUCINE-RICH REPEAT, ISOFORM F-RELATED"/>
    <property type="match status" value="1"/>
</dbReference>
<dbReference type="Gene3D" id="3.80.10.10">
    <property type="entry name" value="Ribonuclease Inhibitor"/>
    <property type="match status" value="1"/>
</dbReference>
<dbReference type="InterPro" id="IPR001611">
    <property type="entry name" value="Leu-rich_rpt"/>
</dbReference>
<dbReference type="OMA" id="YIAHSHY"/>
<gene>
    <name evidence="1" type="ORF">DFA_00980</name>
</gene>
<dbReference type="OrthoDB" id="18598at2759"/>
<dbReference type="SMART" id="SM00368">
    <property type="entry name" value="LRR_RI"/>
    <property type="match status" value="7"/>
</dbReference>
<dbReference type="GO" id="GO:0016477">
    <property type="term" value="P:cell migration"/>
    <property type="evidence" value="ECO:0007669"/>
    <property type="project" value="TreeGrafter"/>
</dbReference>
<dbReference type="EMBL" id="GL883010">
    <property type="protein sequence ID" value="EGG21105.1"/>
    <property type="molecule type" value="Genomic_DNA"/>
</dbReference>
<reference evidence="2" key="1">
    <citation type="journal article" date="2011" name="Genome Res.">
        <title>Phylogeny-wide analysis of social amoeba genomes highlights ancient origins for complex intercellular communication.</title>
        <authorList>
            <person name="Heidel A.J."/>
            <person name="Lawal H.M."/>
            <person name="Felder M."/>
            <person name="Schilde C."/>
            <person name="Helps N.R."/>
            <person name="Tunggal B."/>
            <person name="Rivero F."/>
            <person name="John U."/>
            <person name="Schleicher M."/>
            <person name="Eichinger L."/>
            <person name="Platzer M."/>
            <person name="Noegel A.A."/>
            <person name="Schaap P."/>
            <person name="Gloeckner G."/>
        </authorList>
    </citation>
    <scope>NUCLEOTIDE SEQUENCE [LARGE SCALE GENOMIC DNA]</scope>
    <source>
        <strain evidence="2">SH3</strain>
    </source>
</reference>
<dbReference type="InterPro" id="IPR032675">
    <property type="entry name" value="LRR_dom_sf"/>
</dbReference>
<dbReference type="GO" id="GO:0005886">
    <property type="term" value="C:plasma membrane"/>
    <property type="evidence" value="ECO:0007669"/>
    <property type="project" value="TreeGrafter"/>
</dbReference>
<accession>F4PUT6</accession>